<dbReference type="SUPFAM" id="SSF47353">
    <property type="entry name" value="Retrovirus capsid dimerization domain-like"/>
    <property type="match status" value="1"/>
</dbReference>
<protein>
    <submittedName>
        <fullName evidence="2">Uncharacterized protein</fullName>
    </submittedName>
</protein>
<evidence type="ECO:0000256" key="1">
    <source>
        <dbReference type="SAM" id="MobiDB-lite"/>
    </source>
</evidence>
<dbReference type="PANTHER" id="PTHR46888">
    <property type="entry name" value="ZINC KNUCKLE DOMAINCONTAINING PROTEIN-RELATED"/>
    <property type="match status" value="1"/>
</dbReference>
<feature type="compositionally biased region" description="Acidic residues" evidence="1">
    <location>
        <begin position="26"/>
        <end position="35"/>
    </location>
</feature>
<proteinExistence type="predicted"/>
<evidence type="ECO:0000313" key="3">
    <source>
        <dbReference type="Proteomes" id="UP001066276"/>
    </source>
</evidence>
<dbReference type="Proteomes" id="UP001066276">
    <property type="component" value="Chromosome 4_1"/>
</dbReference>
<sequence>MRVPTQGASRKEDFQVALRAWAEAHLEDDEEEEPENGPSEEFSLSVDGVTTAMVPPSRPGSSVSVQSLTAEERREEREFQLQMAKLKIEAQQEERRAEREAKQAEAERAAKQIEAEREAKQVEAERATKQVEAERALAENKLLLAHELSLKELEIKARQSESSNNGGSILTGPAGEKKVRIPKNVVPSFVVGDDIDKWLASYEVALRAHEVPEGQWGVAMWGYVPPLGRDTLLTLDQPDQNTFPLQKATLLAKFGLTPEGYHQRFRDSTKQTTQTWVDLFDFSSKALNGWVRGNKVADYKGLYDLILREHMLNTTYTELRQHLVDSKLTDPRKLAEEADLWVSTRVSKKVPGGDSHKGGQGSQQKKEGEINLQIRNSPKAPKRIPREGVATLPFPDLGKSQGHMTSQGNLTPSAWSVTNMVTIKAIPSAPRGHRPLPDRHLG</sequence>
<dbReference type="EMBL" id="JANPWB010000007">
    <property type="protein sequence ID" value="KAJ1169066.1"/>
    <property type="molecule type" value="Genomic_DNA"/>
</dbReference>
<dbReference type="PANTHER" id="PTHR46888:SF1">
    <property type="entry name" value="RIBONUCLEASE H"/>
    <property type="match status" value="1"/>
</dbReference>
<organism evidence="2 3">
    <name type="scientific">Pleurodeles waltl</name>
    <name type="common">Iberian ribbed newt</name>
    <dbReference type="NCBI Taxonomy" id="8319"/>
    <lineage>
        <taxon>Eukaryota</taxon>
        <taxon>Metazoa</taxon>
        <taxon>Chordata</taxon>
        <taxon>Craniata</taxon>
        <taxon>Vertebrata</taxon>
        <taxon>Euteleostomi</taxon>
        <taxon>Amphibia</taxon>
        <taxon>Batrachia</taxon>
        <taxon>Caudata</taxon>
        <taxon>Salamandroidea</taxon>
        <taxon>Salamandridae</taxon>
        <taxon>Pleurodelinae</taxon>
        <taxon>Pleurodeles</taxon>
    </lineage>
</organism>
<reference evidence="2" key="1">
    <citation type="journal article" date="2022" name="bioRxiv">
        <title>Sequencing and chromosome-scale assembly of the giantPleurodeles waltlgenome.</title>
        <authorList>
            <person name="Brown T."/>
            <person name="Elewa A."/>
            <person name="Iarovenko S."/>
            <person name="Subramanian E."/>
            <person name="Araus A.J."/>
            <person name="Petzold A."/>
            <person name="Susuki M."/>
            <person name="Suzuki K.-i.T."/>
            <person name="Hayashi T."/>
            <person name="Toyoda A."/>
            <person name="Oliveira C."/>
            <person name="Osipova E."/>
            <person name="Leigh N.D."/>
            <person name="Simon A."/>
            <person name="Yun M.H."/>
        </authorList>
    </citation>
    <scope>NUCLEOTIDE SEQUENCE</scope>
    <source>
        <strain evidence="2">20211129_DDA</strain>
        <tissue evidence="2">Liver</tissue>
    </source>
</reference>
<dbReference type="AlphaFoldDB" id="A0AAV7SY82"/>
<gene>
    <name evidence="2" type="ORF">NDU88_000972</name>
</gene>
<name>A0AAV7SY82_PLEWA</name>
<feature type="compositionally biased region" description="Polar residues" evidence="1">
    <location>
        <begin position="402"/>
        <end position="412"/>
    </location>
</feature>
<keyword evidence="3" id="KW-1185">Reference proteome</keyword>
<accession>A0AAV7SY82</accession>
<evidence type="ECO:0000313" key="2">
    <source>
        <dbReference type="EMBL" id="KAJ1169066.1"/>
    </source>
</evidence>
<feature type="region of interest" description="Disordered" evidence="1">
    <location>
        <begin position="346"/>
        <end position="412"/>
    </location>
</feature>
<feature type="region of interest" description="Disordered" evidence="1">
    <location>
        <begin position="22"/>
        <end position="76"/>
    </location>
</feature>
<comment type="caution">
    <text evidence="2">The sequence shown here is derived from an EMBL/GenBank/DDBJ whole genome shotgun (WGS) entry which is preliminary data.</text>
</comment>